<reference evidence="1 2" key="1">
    <citation type="submission" date="2017-09" db="EMBL/GenBank/DDBJ databases">
        <title>Comparative genomics of rhizobia isolated from Phaseolus vulgaris in China.</title>
        <authorList>
            <person name="Tong W."/>
        </authorList>
    </citation>
    <scope>NUCLEOTIDE SEQUENCE [LARGE SCALE GENOMIC DNA]</scope>
    <source>
        <strain evidence="1 2">C5</strain>
    </source>
</reference>
<keyword evidence="2" id="KW-1185">Reference proteome</keyword>
<dbReference type="RefSeq" id="WP_097615149.1">
    <property type="nucleotide sequence ID" value="NZ_NWSV01000027.1"/>
</dbReference>
<sequence>MKRVAIIQSSYVPWRGFFDLISRCDEYIIYDQVAYSKGHWHNRNKIKTATGTRWITIPVKTSGKLGQPIEDVEIKGDWAQSHFAQIRQAYKTAPAAKVFLPVIEALYDRAEKLQFLTDVNELFLRHFVDTLKLELLITRDRIYAPHSARSERVLATCLAAGATHYLSGPSAKVYLDEAMFRDAGVIVEWMSYGPYPEYTQLHGVFDGQVSIIDPILNGHGPGFAAASIPQQGAATWQSV</sequence>
<protein>
    <recommendedName>
        <fullName evidence="3">WbqC family protein</fullName>
    </recommendedName>
</protein>
<proteinExistence type="predicted"/>
<evidence type="ECO:0000313" key="2">
    <source>
        <dbReference type="Proteomes" id="UP000220768"/>
    </source>
</evidence>
<evidence type="ECO:0008006" key="3">
    <source>
        <dbReference type="Google" id="ProtNLM"/>
    </source>
</evidence>
<comment type="caution">
    <text evidence="1">The sequence shown here is derived from an EMBL/GenBank/DDBJ whole genome shotgun (WGS) entry which is preliminary data.</text>
</comment>
<dbReference type="InterPro" id="IPR014985">
    <property type="entry name" value="WbqC"/>
</dbReference>
<gene>
    <name evidence="1" type="ORF">CO666_27300</name>
</gene>
<organism evidence="1 2">
    <name type="scientific">Rhizobium chutanense</name>
    <dbReference type="NCBI Taxonomy" id="2035448"/>
    <lineage>
        <taxon>Bacteria</taxon>
        <taxon>Pseudomonadati</taxon>
        <taxon>Pseudomonadota</taxon>
        <taxon>Alphaproteobacteria</taxon>
        <taxon>Hyphomicrobiales</taxon>
        <taxon>Rhizobiaceae</taxon>
        <taxon>Rhizobium/Agrobacterium group</taxon>
        <taxon>Rhizobium</taxon>
    </lineage>
</organism>
<name>A0A2A6J559_9HYPH</name>
<evidence type="ECO:0000313" key="1">
    <source>
        <dbReference type="EMBL" id="PDT01027.1"/>
    </source>
</evidence>
<dbReference type="Pfam" id="PF08889">
    <property type="entry name" value="WbqC"/>
    <property type="match status" value="1"/>
</dbReference>
<dbReference type="EMBL" id="NWSV01000027">
    <property type="protein sequence ID" value="PDT01027.1"/>
    <property type="molecule type" value="Genomic_DNA"/>
</dbReference>
<accession>A0A2A6J559</accession>
<dbReference type="AlphaFoldDB" id="A0A2A6J559"/>
<dbReference type="Proteomes" id="UP000220768">
    <property type="component" value="Unassembled WGS sequence"/>
</dbReference>